<dbReference type="Gene3D" id="1.10.260.40">
    <property type="entry name" value="lambda repressor-like DNA-binding domains"/>
    <property type="match status" value="1"/>
</dbReference>
<organism evidence="6 7">
    <name type="scientific">Clostridium oryzae</name>
    <dbReference type="NCBI Taxonomy" id="1450648"/>
    <lineage>
        <taxon>Bacteria</taxon>
        <taxon>Bacillati</taxon>
        <taxon>Bacillota</taxon>
        <taxon>Clostridia</taxon>
        <taxon>Eubacteriales</taxon>
        <taxon>Clostridiaceae</taxon>
        <taxon>Clostridium</taxon>
    </lineage>
</organism>
<dbReference type="PANTHER" id="PTHR30146:SF148">
    <property type="entry name" value="HTH-TYPE TRANSCRIPTIONAL REPRESSOR PURR-RELATED"/>
    <property type="match status" value="1"/>
</dbReference>
<dbReference type="Pfam" id="PF13377">
    <property type="entry name" value="Peripla_BP_3"/>
    <property type="match status" value="1"/>
</dbReference>
<evidence type="ECO:0000313" key="6">
    <source>
        <dbReference type="EMBL" id="OPJ63534.1"/>
    </source>
</evidence>
<dbReference type="PANTHER" id="PTHR30146">
    <property type="entry name" value="LACI-RELATED TRANSCRIPTIONAL REPRESSOR"/>
    <property type="match status" value="1"/>
</dbReference>
<dbReference type="SUPFAM" id="SSF47413">
    <property type="entry name" value="lambda repressor-like DNA-binding domains"/>
    <property type="match status" value="1"/>
</dbReference>
<dbReference type="InterPro" id="IPR028082">
    <property type="entry name" value="Peripla_BP_I"/>
</dbReference>
<proteinExistence type="predicted"/>
<dbReference type="SUPFAM" id="SSF53822">
    <property type="entry name" value="Periplasmic binding protein-like I"/>
    <property type="match status" value="1"/>
</dbReference>
<feature type="domain" description="HTH lacI-type" evidence="5">
    <location>
        <begin position="3"/>
        <end position="78"/>
    </location>
</feature>
<comment type="caution">
    <text evidence="6">The sequence shown here is derived from an EMBL/GenBank/DDBJ whole genome shotgun (WGS) entry which is preliminary data.</text>
</comment>
<evidence type="ECO:0000259" key="5">
    <source>
        <dbReference type="SMART" id="SM00354"/>
    </source>
</evidence>
<evidence type="ECO:0000256" key="2">
    <source>
        <dbReference type="ARBA" id="ARBA00023015"/>
    </source>
</evidence>
<sequence length="341" mass="39171">MKKVSIQDIANDLGLSRNTVSKALSDSETVAYETRLKVQKRALQVGYSKIDPEIKKKFSNLIKSPTKSILVIIDKQIVDFWNRIIIGISDELRKNNYNLMLTCVNDEDEEELRLPSNIEKTVVDGIIVVCLLKKKYIERLVQYNIPMVFLDNLLENSDNELLGDNVVVEGKNSVYEITTRLIKNGCRNIGFIGYTEYCESMRIRWDGFHKAMVKAGIPIDKRLCLNKLVQYNLYIEEEVKRCLDEIQKPDAFVCVNDSIAINVIKYYKAKGYKIPDDISVAGFDDTRNATVVEPALTTVHVCNEQIGARLVQQLVWRINNKDMPFEKIYVSTKPVYRKSTR</sequence>
<dbReference type="SMART" id="SM00354">
    <property type="entry name" value="HTH_LACI"/>
    <property type="match status" value="1"/>
</dbReference>
<keyword evidence="4" id="KW-0804">Transcription</keyword>
<keyword evidence="3" id="KW-0238">DNA-binding</keyword>
<dbReference type="CDD" id="cd01392">
    <property type="entry name" value="HTH_LacI"/>
    <property type="match status" value="1"/>
</dbReference>
<dbReference type="Proteomes" id="UP000190080">
    <property type="component" value="Unassembled WGS sequence"/>
</dbReference>
<evidence type="ECO:0000256" key="1">
    <source>
        <dbReference type="ARBA" id="ARBA00022491"/>
    </source>
</evidence>
<dbReference type="AlphaFoldDB" id="A0A1V4IUS8"/>
<dbReference type="EMBL" id="MZGV01000008">
    <property type="protein sequence ID" value="OPJ63534.1"/>
    <property type="molecule type" value="Genomic_DNA"/>
</dbReference>
<evidence type="ECO:0000256" key="4">
    <source>
        <dbReference type="ARBA" id="ARBA00023163"/>
    </source>
</evidence>
<dbReference type="STRING" id="1450648.CLORY_10420"/>
<protein>
    <submittedName>
        <fullName evidence="6">Catabolite control protein A</fullName>
    </submittedName>
</protein>
<name>A0A1V4IUS8_9CLOT</name>
<dbReference type="InterPro" id="IPR046335">
    <property type="entry name" value="LacI/GalR-like_sensor"/>
</dbReference>
<gene>
    <name evidence="6" type="primary">ccpA_2</name>
    <name evidence="6" type="ORF">CLORY_10420</name>
</gene>
<accession>A0A1V4IUS8</accession>
<evidence type="ECO:0000256" key="3">
    <source>
        <dbReference type="ARBA" id="ARBA00023125"/>
    </source>
</evidence>
<dbReference type="Gene3D" id="3.40.50.2300">
    <property type="match status" value="2"/>
</dbReference>
<dbReference type="Pfam" id="PF00356">
    <property type="entry name" value="LacI"/>
    <property type="match status" value="1"/>
</dbReference>
<keyword evidence="1" id="KW-0678">Repressor</keyword>
<keyword evidence="7" id="KW-1185">Reference proteome</keyword>
<dbReference type="GO" id="GO:0000976">
    <property type="term" value="F:transcription cis-regulatory region binding"/>
    <property type="evidence" value="ECO:0007669"/>
    <property type="project" value="TreeGrafter"/>
</dbReference>
<reference evidence="6 7" key="1">
    <citation type="submission" date="2017-03" db="EMBL/GenBank/DDBJ databases">
        <title>Genome sequence of Clostridium oryzae DSM 28571.</title>
        <authorList>
            <person name="Poehlein A."/>
            <person name="Daniel R."/>
        </authorList>
    </citation>
    <scope>NUCLEOTIDE SEQUENCE [LARGE SCALE GENOMIC DNA]</scope>
    <source>
        <strain evidence="6 7">DSM 28571</strain>
    </source>
</reference>
<evidence type="ECO:0000313" key="7">
    <source>
        <dbReference type="Proteomes" id="UP000190080"/>
    </source>
</evidence>
<dbReference type="InterPro" id="IPR000843">
    <property type="entry name" value="HTH_LacI"/>
</dbReference>
<keyword evidence="2" id="KW-0805">Transcription regulation</keyword>
<dbReference type="CDD" id="cd19974">
    <property type="entry name" value="PBP1_LacI-like"/>
    <property type="match status" value="1"/>
</dbReference>
<dbReference type="GO" id="GO:0003700">
    <property type="term" value="F:DNA-binding transcription factor activity"/>
    <property type="evidence" value="ECO:0007669"/>
    <property type="project" value="TreeGrafter"/>
</dbReference>
<dbReference type="OrthoDB" id="2026446at2"/>
<dbReference type="RefSeq" id="WP_079422468.1">
    <property type="nucleotide sequence ID" value="NZ_MZGV01000008.1"/>
</dbReference>
<dbReference type="InterPro" id="IPR010982">
    <property type="entry name" value="Lambda_DNA-bd_dom_sf"/>
</dbReference>